<dbReference type="Proteomes" id="UP000198756">
    <property type="component" value="Unassembled WGS sequence"/>
</dbReference>
<accession>A0A1G5ZJR5</accession>
<gene>
    <name evidence="1" type="ORF">SAMN03080617_04005</name>
</gene>
<evidence type="ECO:0000313" key="1">
    <source>
        <dbReference type="EMBL" id="SDA95089.1"/>
    </source>
</evidence>
<keyword evidence="2" id="KW-1185">Reference proteome</keyword>
<sequence>MVEIPIKGWGFLEELKQVNRREAKFLPDRYRVDNIFPLIR</sequence>
<name>A0A1G5ZJR5_9BACT</name>
<dbReference type="EMBL" id="FMXE01000042">
    <property type="protein sequence ID" value="SDA95089.1"/>
    <property type="molecule type" value="Genomic_DNA"/>
</dbReference>
<evidence type="ECO:0000313" key="2">
    <source>
        <dbReference type="Proteomes" id="UP000198756"/>
    </source>
</evidence>
<organism evidence="1 2">
    <name type="scientific">Algoriphagus alkaliphilus</name>
    <dbReference type="NCBI Taxonomy" id="279824"/>
    <lineage>
        <taxon>Bacteria</taxon>
        <taxon>Pseudomonadati</taxon>
        <taxon>Bacteroidota</taxon>
        <taxon>Cytophagia</taxon>
        <taxon>Cytophagales</taxon>
        <taxon>Cyclobacteriaceae</taxon>
        <taxon>Algoriphagus</taxon>
    </lineage>
</organism>
<proteinExistence type="predicted"/>
<protein>
    <submittedName>
        <fullName evidence="1">Uncharacterized protein</fullName>
    </submittedName>
</protein>
<reference evidence="2" key="1">
    <citation type="submission" date="2016-10" db="EMBL/GenBank/DDBJ databases">
        <authorList>
            <person name="Varghese N."/>
            <person name="Submissions S."/>
        </authorList>
    </citation>
    <scope>NUCLEOTIDE SEQUENCE [LARGE SCALE GENOMIC DNA]</scope>
    <source>
        <strain evidence="2">DSM 22703</strain>
    </source>
</reference>
<dbReference type="AlphaFoldDB" id="A0A1G5ZJR5"/>